<dbReference type="EnsemblPlants" id="MELO3C032126.2.1">
    <property type="protein sequence ID" value="MELO3C032126.2.1"/>
    <property type="gene ID" value="MELO3C032126.2"/>
</dbReference>
<sequence length="63" mass="7126">MASNQSDSSNPNPKPILPCLGTLIPKWTKPKKLKYTEHRTFAINIEIDFPLVPIPTPHIHIEP</sequence>
<proteinExistence type="predicted"/>
<protein>
    <submittedName>
        <fullName evidence="1">Uncharacterized protein</fullName>
    </submittedName>
</protein>
<evidence type="ECO:0000313" key="1">
    <source>
        <dbReference type="EnsemblPlants" id="MELO3C032126.2.1"/>
    </source>
</evidence>
<reference evidence="1" key="1">
    <citation type="submission" date="2023-03" db="UniProtKB">
        <authorList>
            <consortium name="EnsemblPlants"/>
        </authorList>
    </citation>
    <scope>IDENTIFICATION</scope>
</reference>
<accession>A0A9I9ED27</accession>
<dbReference type="AlphaFoldDB" id="A0A9I9ED27"/>
<organism evidence="1">
    <name type="scientific">Cucumis melo</name>
    <name type="common">Muskmelon</name>
    <dbReference type="NCBI Taxonomy" id="3656"/>
    <lineage>
        <taxon>Eukaryota</taxon>
        <taxon>Viridiplantae</taxon>
        <taxon>Streptophyta</taxon>
        <taxon>Embryophyta</taxon>
        <taxon>Tracheophyta</taxon>
        <taxon>Spermatophyta</taxon>
        <taxon>Magnoliopsida</taxon>
        <taxon>eudicotyledons</taxon>
        <taxon>Gunneridae</taxon>
        <taxon>Pentapetalae</taxon>
        <taxon>rosids</taxon>
        <taxon>fabids</taxon>
        <taxon>Cucurbitales</taxon>
        <taxon>Cucurbitaceae</taxon>
        <taxon>Benincaseae</taxon>
        <taxon>Cucumis</taxon>
    </lineage>
</organism>
<dbReference type="Gramene" id="MELO3C032126.2.1">
    <property type="protein sequence ID" value="MELO3C032126.2.1"/>
    <property type="gene ID" value="MELO3C032126.2"/>
</dbReference>
<name>A0A9I9ED27_CUCME</name>